<feature type="region of interest" description="Disordered" evidence="1">
    <location>
        <begin position="159"/>
        <end position="182"/>
    </location>
</feature>
<dbReference type="InterPro" id="IPR003772">
    <property type="entry name" value="YceD"/>
</dbReference>
<dbReference type="RefSeq" id="WP_027698689.1">
    <property type="nucleotide sequence ID" value="NZ_DF820487.1"/>
</dbReference>
<reference evidence="3" key="1">
    <citation type="journal article" date="2014" name="Genome Announc.">
        <title>Draft genome sequence of Weissella oryzae SG25T, isolated from fermented rice grains.</title>
        <authorList>
            <person name="Tanizawa Y."/>
            <person name="Fujisawa T."/>
            <person name="Mochizuki T."/>
            <person name="Kaminuma E."/>
            <person name="Suzuki Y."/>
            <person name="Nakamura Y."/>
            <person name="Tohno M."/>
        </authorList>
    </citation>
    <scope>NUCLEOTIDE SEQUENCE [LARGE SCALE GENOMIC DNA]</scope>
    <source>
        <strain evidence="3">DSM 25784 / JCM 18191 / LMG 30913 / SG25</strain>
    </source>
</reference>
<accession>A0A069CZR6</accession>
<name>A0A069CZR6_WEIOS</name>
<gene>
    <name evidence="2" type="ORF">WOSG25_040360</name>
</gene>
<dbReference type="EMBL" id="DF820487">
    <property type="protein sequence ID" value="GAK30596.1"/>
    <property type="molecule type" value="Genomic_DNA"/>
</dbReference>
<dbReference type="eggNOG" id="COG1399">
    <property type="taxonomic scope" value="Bacteria"/>
</dbReference>
<dbReference type="STRING" id="1329250.WOSG25_040360"/>
<sequence length="182" mass="20248">MLKWQFSELAKYREEAFPFKETVNLQETFKKDFGDLIIDASPLEVTGFAQADQTDIIVHAQVKGTLQVPSSRSLTPVELPVDFAIDEVYLQDAGHEEKYELEDSVMLVEDGVIDFLQAVIEFTVLQVPLQILADEDVSAPLPAGEGWAVLTEDDFAKQQVEEPESTNTPLAGLKGLFDSDKN</sequence>
<evidence type="ECO:0000256" key="1">
    <source>
        <dbReference type="SAM" id="MobiDB-lite"/>
    </source>
</evidence>
<evidence type="ECO:0000313" key="2">
    <source>
        <dbReference type="EMBL" id="GAK30596.1"/>
    </source>
</evidence>
<evidence type="ECO:0000313" key="3">
    <source>
        <dbReference type="Proteomes" id="UP000030643"/>
    </source>
</evidence>
<protein>
    <submittedName>
        <fullName evidence="2">Nucleic acid-binding protein</fullName>
    </submittedName>
</protein>
<organism evidence="2 3">
    <name type="scientific">Weissella oryzae (strain DSM 25784 / JCM 18191 / LMG 30913 / SG25)</name>
    <dbReference type="NCBI Taxonomy" id="1329250"/>
    <lineage>
        <taxon>Bacteria</taxon>
        <taxon>Bacillati</taxon>
        <taxon>Bacillota</taxon>
        <taxon>Bacilli</taxon>
        <taxon>Lactobacillales</taxon>
        <taxon>Lactobacillaceae</taxon>
        <taxon>Weissella</taxon>
    </lineage>
</organism>
<keyword evidence="3" id="KW-1185">Reference proteome</keyword>
<dbReference type="Pfam" id="PF02620">
    <property type="entry name" value="YceD"/>
    <property type="match status" value="1"/>
</dbReference>
<dbReference type="AlphaFoldDB" id="A0A069CZR6"/>
<proteinExistence type="predicted"/>
<dbReference type="Proteomes" id="UP000030643">
    <property type="component" value="Unassembled WGS sequence"/>
</dbReference>